<evidence type="ECO:0000256" key="1">
    <source>
        <dbReference type="ARBA" id="ARBA00012552"/>
    </source>
</evidence>
<dbReference type="AlphaFoldDB" id="A0AAU9JTU3"/>
<dbReference type="GO" id="GO:0016787">
    <property type="term" value="F:hydrolase activity"/>
    <property type="evidence" value="ECO:0007669"/>
    <property type="project" value="UniProtKB-KW"/>
</dbReference>
<evidence type="ECO:0000256" key="3">
    <source>
        <dbReference type="ARBA" id="ARBA00022801"/>
    </source>
</evidence>
<comment type="caution">
    <text evidence="12">The sequence shown here is derived from an EMBL/GenBank/DDBJ whole genome shotgun (WGS) entry which is preliminary data.</text>
</comment>
<evidence type="ECO:0000313" key="13">
    <source>
        <dbReference type="Proteomes" id="UP001162131"/>
    </source>
</evidence>
<evidence type="ECO:0000313" key="12">
    <source>
        <dbReference type="EMBL" id="CAG9329790.1"/>
    </source>
</evidence>
<dbReference type="SMART" id="SM00490">
    <property type="entry name" value="HELICc"/>
    <property type="match status" value="1"/>
</dbReference>
<dbReference type="EC" id="3.6.4.13" evidence="1"/>
<proteinExistence type="inferred from homology"/>
<accession>A0AAU9JTU3</accession>
<feature type="region of interest" description="Disordered" evidence="8">
    <location>
        <begin position="19"/>
        <end position="52"/>
    </location>
</feature>
<name>A0AAU9JTU3_9CILI</name>
<evidence type="ECO:0000256" key="8">
    <source>
        <dbReference type="SAM" id="MobiDB-lite"/>
    </source>
</evidence>
<dbReference type="InterPro" id="IPR014001">
    <property type="entry name" value="Helicase_ATP-bd"/>
</dbReference>
<dbReference type="InterPro" id="IPR000629">
    <property type="entry name" value="RNA-helicase_DEAD-box_CS"/>
</dbReference>
<feature type="domain" description="Helicase ATP-binding" evidence="9">
    <location>
        <begin position="187"/>
        <end position="380"/>
    </location>
</feature>
<feature type="short sequence motif" description="Q motif" evidence="6">
    <location>
        <begin position="156"/>
        <end position="184"/>
    </location>
</feature>
<dbReference type="Pfam" id="PF00270">
    <property type="entry name" value="DEAD"/>
    <property type="match status" value="1"/>
</dbReference>
<organism evidence="12 13">
    <name type="scientific">Blepharisma stoltei</name>
    <dbReference type="NCBI Taxonomy" id="1481888"/>
    <lineage>
        <taxon>Eukaryota</taxon>
        <taxon>Sar</taxon>
        <taxon>Alveolata</taxon>
        <taxon>Ciliophora</taxon>
        <taxon>Postciliodesmatophora</taxon>
        <taxon>Heterotrichea</taxon>
        <taxon>Heterotrichida</taxon>
        <taxon>Blepharismidae</taxon>
        <taxon>Blepharisma</taxon>
    </lineage>
</organism>
<evidence type="ECO:0000259" key="10">
    <source>
        <dbReference type="PROSITE" id="PS51194"/>
    </source>
</evidence>
<keyword evidence="13" id="KW-1185">Reference proteome</keyword>
<evidence type="ECO:0000256" key="7">
    <source>
        <dbReference type="RuleBase" id="RU000492"/>
    </source>
</evidence>
<feature type="domain" description="Helicase C-terminal" evidence="10">
    <location>
        <begin position="407"/>
        <end position="550"/>
    </location>
</feature>
<dbReference type="GO" id="GO:0003676">
    <property type="term" value="F:nucleic acid binding"/>
    <property type="evidence" value="ECO:0007669"/>
    <property type="project" value="InterPro"/>
</dbReference>
<reference evidence="12" key="1">
    <citation type="submission" date="2021-09" db="EMBL/GenBank/DDBJ databases">
        <authorList>
            <consortium name="AG Swart"/>
            <person name="Singh M."/>
            <person name="Singh A."/>
            <person name="Seah K."/>
            <person name="Emmerich C."/>
        </authorList>
    </citation>
    <scope>NUCLEOTIDE SEQUENCE</scope>
    <source>
        <strain evidence="12">ATCC30299</strain>
    </source>
</reference>
<dbReference type="GO" id="GO:0005524">
    <property type="term" value="F:ATP binding"/>
    <property type="evidence" value="ECO:0007669"/>
    <property type="project" value="UniProtKB-KW"/>
</dbReference>
<evidence type="ECO:0000259" key="11">
    <source>
        <dbReference type="PROSITE" id="PS51195"/>
    </source>
</evidence>
<dbReference type="InterPro" id="IPR027417">
    <property type="entry name" value="P-loop_NTPase"/>
</dbReference>
<comment type="similarity">
    <text evidence="7">Belongs to the DEAD box helicase family.</text>
</comment>
<dbReference type="PROSITE" id="PS51194">
    <property type="entry name" value="HELICASE_CTER"/>
    <property type="match status" value="1"/>
</dbReference>
<keyword evidence="5 7" id="KW-0067">ATP-binding</keyword>
<dbReference type="SUPFAM" id="SSF52540">
    <property type="entry name" value="P-loop containing nucleoside triphosphate hydrolases"/>
    <property type="match status" value="1"/>
</dbReference>
<dbReference type="SMART" id="SM00487">
    <property type="entry name" value="DEXDc"/>
    <property type="match status" value="1"/>
</dbReference>
<evidence type="ECO:0000256" key="2">
    <source>
        <dbReference type="ARBA" id="ARBA00022741"/>
    </source>
</evidence>
<sequence length="561" mass="64303">MAEFKPIFLSKEERAKLKKELEETQKVPQPASKPRSRSPRKEEKSIPVNHEFDSIKSRYLGQNKPAPTIQKPSEKFRQVFKFEWDPTEDTTFIENSLNPERIPFGIKSKQNSRDIVSEEIKEENKHASLMTDRDWKIFRENNEIYVRGQNIPPPIRTWSESNLSQDLLSAIRRAGYASPLPIQMQAIPIGLQRSDLIALAPTGSGKSAAYLIPMISTIAKFPKINDQTALDGPYGIILSPTRELAQQIHQEATKLTKSSDIKCYCLLGGKDLEIQSAELTRGYEIIIATPGRFLECLQHQYLVLNQCLWVVIDEADKMILLELQETLDKILNCIPKELWKENNENEENKTYKLTFNLFSATMDSEIENLWKKYLKNPGYVSIKEPGTGSSKITQSLKFLRENDKRREIKRILEKAKPPIIVFVNHKNEADELSRFLQKFGWRVGCLHGGKNQEAREATMEGFRSHKFQILVTTNLASRGIDVKDLQLVINYDCPTTITDYEHRIGRTGRVNNLGKAITFVTPQDEEMFAPLKSFLENNSQVIPHELANHPRLKNGDDIILN</sequence>
<dbReference type="PROSITE" id="PS51192">
    <property type="entry name" value="HELICASE_ATP_BIND_1"/>
    <property type="match status" value="1"/>
</dbReference>
<dbReference type="Gene3D" id="3.40.50.300">
    <property type="entry name" value="P-loop containing nucleotide triphosphate hydrolases"/>
    <property type="match status" value="2"/>
</dbReference>
<keyword evidence="2 7" id="KW-0547">Nucleotide-binding</keyword>
<evidence type="ECO:0000259" key="9">
    <source>
        <dbReference type="PROSITE" id="PS51192"/>
    </source>
</evidence>
<keyword evidence="3 7" id="KW-0378">Hydrolase</keyword>
<dbReference type="GO" id="GO:0003724">
    <property type="term" value="F:RNA helicase activity"/>
    <property type="evidence" value="ECO:0007669"/>
    <property type="project" value="UniProtKB-EC"/>
</dbReference>
<dbReference type="InterPro" id="IPR001650">
    <property type="entry name" value="Helicase_C-like"/>
</dbReference>
<evidence type="ECO:0000256" key="6">
    <source>
        <dbReference type="PROSITE-ProRule" id="PRU00552"/>
    </source>
</evidence>
<dbReference type="CDD" id="cd18787">
    <property type="entry name" value="SF2_C_DEAD"/>
    <property type="match status" value="1"/>
</dbReference>
<protein>
    <recommendedName>
        <fullName evidence="1">RNA helicase</fullName>
        <ecNumber evidence="1">3.6.4.13</ecNumber>
    </recommendedName>
</protein>
<dbReference type="PROSITE" id="PS51195">
    <property type="entry name" value="Q_MOTIF"/>
    <property type="match status" value="1"/>
</dbReference>
<feature type="compositionally biased region" description="Basic and acidic residues" evidence="8">
    <location>
        <begin position="39"/>
        <end position="52"/>
    </location>
</feature>
<feature type="domain" description="DEAD-box RNA helicase Q" evidence="11">
    <location>
        <begin position="156"/>
        <end position="184"/>
    </location>
</feature>
<dbReference type="PROSITE" id="PS00039">
    <property type="entry name" value="DEAD_ATP_HELICASE"/>
    <property type="match status" value="1"/>
</dbReference>
<dbReference type="PANTHER" id="PTHR47958">
    <property type="entry name" value="ATP-DEPENDENT RNA HELICASE DBP3"/>
    <property type="match status" value="1"/>
</dbReference>
<dbReference type="InterPro" id="IPR014014">
    <property type="entry name" value="RNA_helicase_DEAD_Q_motif"/>
</dbReference>
<evidence type="ECO:0000256" key="4">
    <source>
        <dbReference type="ARBA" id="ARBA00022806"/>
    </source>
</evidence>
<dbReference type="EMBL" id="CAJZBQ010000048">
    <property type="protein sequence ID" value="CAG9329790.1"/>
    <property type="molecule type" value="Genomic_DNA"/>
</dbReference>
<dbReference type="Proteomes" id="UP001162131">
    <property type="component" value="Unassembled WGS sequence"/>
</dbReference>
<dbReference type="InterPro" id="IPR011545">
    <property type="entry name" value="DEAD/DEAH_box_helicase_dom"/>
</dbReference>
<dbReference type="Pfam" id="PF00271">
    <property type="entry name" value="Helicase_C"/>
    <property type="match status" value="1"/>
</dbReference>
<evidence type="ECO:0000256" key="5">
    <source>
        <dbReference type="ARBA" id="ARBA00022840"/>
    </source>
</evidence>
<keyword evidence="4 7" id="KW-0347">Helicase</keyword>
<gene>
    <name evidence="12" type="ORF">BSTOLATCC_MIC49408</name>
</gene>